<protein>
    <submittedName>
        <fullName evidence="1">Uncharacterized protein</fullName>
    </submittedName>
</protein>
<evidence type="ECO:0000313" key="2">
    <source>
        <dbReference type="Proteomes" id="UP001642540"/>
    </source>
</evidence>
<evidence type="ECO:0000313" key="1">
    <source>
        <dbReference type="EMBL" id="CAL8085136.1"/>
    </source>
</evidence>
<dbReference type="EMBL" id="CAXLJM020000019">
    <property type="protein sequence ID" value="CAL8085136.1"/>
    <property type="molecule type" value="Genomic_DNA"/>
</dbReference>
<accession>A0ABP1Q4F1</accession>
<comment type="caution">
    <text evidence="1">The sequence shown here is derived from an EMBL/GenBank/DDBJ whole genome shotgun (WGS) entry which is preliminary data.</text>
</comment>
<dbReference type="Proteomes" id="UP001642540">
    <property type="component" value="Unassembled WGS sequence"/>
</dbReference>
<proteinExistence type="predicted"/>
<sequence>MAFPGSNPVWMVVIMEADDVASACLSAQVLKNDSSLPVVAFVDVTILHKSNEELQQAFDEVIAAPPDETPLQATSVNRRDMFLLQILKMRTFSSVIVIQPGVLVFHSFEKILGEIKLVENGQREWKVVGLRSNRKKFDKAVQTLQNGGTFDIALISTEIADSQHFALEKVLSWSDLEYYTG</sequence>
<name>A0ABP1Q4F1_9HEXA</name>
<keyword evidence="2" id="KW-1185">Reference proteome</keyword>
<organism evidence="1 2">
    <name type="scientific">Orchesella dallaii</name>
    <dbReference type="NCBI Taxonomy" id="48710"/>
    <lineage>
        <taxon>Eukaryota</taxon>
        <taxon>Metazoa</taxon>
        <taxon>Ecdysozoa</taxon>
        <taxon>Arthropoda</taxon>
        <taxon>Hexapoda</taxon>
        <taxon>Collembola</taxon>
        <taxon>Entomobryomorpha</taxon>
        <taxon>Entomobryoidea</taxon>
        <taxon>Orchesellidae</taxon>
        <taxon>Orchesellinae</taxon>
        <taxon>Orchesella</taxon>
    </lineage>
</organism>
<reference evidence="1 2" key="1">
    <citation type="submission" date="2024-08" db="EMBL/GenBank/DDBJ databases">
        <authorList>
            <person name="Cucini C."/>
            <person name="Frati F."/>
        </authorList>
    </citation>
    <scope>NUCLEOTIDE SEQUENCE [LARGE SCALE GENOMIC DNA]</scope>
</reference>
<gene>
    <name evidence="1" type="ORF">ODALV1_LOCUS6015</name>
</gene>